<feature type="compositionally biased region" description="Low complexity" evidence="1">
    <location>
        <begin position="481"/>
        <end position="491"/>
    </location>
</feature>
<evidence type="ECO:0000256" key="2">
    <source>
        <dbReference type="SAM" id="Phobius"/>
    </source>
</evidence>
<dbReference type="GeneID" id="106174418"/>
<dbReference type="Proteomes" id="UP000085678">
    <property type="component" value="Unplaced"/>
</dbReference>
<organism evidence="3 4">
    <name type="scientific">Lingula anatina</name>
    <name type="common">Brachiopod</name>
    <name type="synonym">Lingula unguis</name>
    <dbReference type="NCBI Taxonomy" id="7574"/>
    <lineage>
        <taxon>Eukaryota</taxon>
        <taxon>Metazoa</taxon>
        <taxon>Spiralia</taxon>
        <taxon>Lophotrochozoa</taxon>
        <taxon>Brachiopoda</taxon>
        <taxon>Linguliformea</taxon>
        <taxon>Lingulata</taxon>
        <taxon>Lingulida</taxon>
        <taxon>Linguloidea</taxon>
        <taxon>Lingulidae</taxon>
        <taxon>Lingula</taxon>
    </lineage>
</organism>
<dbReference type="AlphaFoldDB" id="A0A1S3JLZ1"/>
<dbReference type="KEGG" id="lak:106174418"/>
<proteinExistence type="predicted"/>
<gene>
    <name evidence="4" type="primary">LOC106174418</name>
</gene>
<feature type="transmembrane region" description="Helical" evidence="2">
    <location>
        <begin position="6"/>
        <end position="26"/>
    </location>
</feature>
<feature type="region of interest" description="Disordered" evidence="1">
    <location>
        <begin position="468"/>
        <end position="506"/>
    </location>
</feature>
<feature type="transmembrane region" description="Helical" evidence="2">
    <location>
        <begin position="38"/>
        <end position="55"/>
    </location>
</feature>
<feature type="compositionally biased region" description="Polar residues" evidence="1">
    <location>
        <begin position="671"/>
        <end position="684"/>
    </location>
</feature>
<sequence>MSLEVILWLTFTPITLIMVILAIVSVRHYQGDYYSCDVYIISILCSVMLQMIVAIPVQCNALEGKAWTPSWCSALFWLNTSLRAIELMSVCWICLDRTFLLRKRDVLVDNFGNSSTIKFIVVLTWLFPAILTLIPIYGLDKTLYPSVGRCQFLPHELEPSFAGFIVIVEIALFFVCVICAVDAMISFKRLLVKRLFRASAYSPDTSASQITLLSNHSGGPETSRTPVSYQPNRAAGLSGEQGRKDRLKYQLQVEVLNSTLVLCIALATYCTKFFPADILLVITMIYKLEPWTVQATYLWFLHAEALVVSHILWMASSRYRKAYKVVVFKCDFRTSKALEDERMVRLQSVFRRGTMSHGAGASVTSSNTENADVRSESTLGRNTRPHRYKKRYEQKLTNISLDPVPPEPRKEPWWKTALAQSNKYELSSFGRTPYGAKSHRQYGPSKPQGDDRSDAYFYMQEVPSISKGTPMLARASQGGPSTSNDTSSSSTAFAGRRDNEGRYVVDPSSSGFTGYMSSDYHHDCLTQDWSLKRQNRHSTLEPLAECETISLDDSDDVQVEPPAKTPQVSQTSSNFDKKGSLSQIKKTTRPMRSPIMPTNIKSLRDFRKQFQEDNSSSGRDSDSVDAIPNGGVMTNGSTPVDYDNVRHKSVVQIENRKLNSSFNNNNPTKNASHSVRSGANNLSKNPVPAPRKLSSKKAGTKKPPDQKNGRESHPKYVTVISIV</sequence>
<feature type="region of interest" description="Disordered" evidence="1">
    <location>
        <begin position="551"/>
        <end position="723"/>
    </location>
</feature>
<evidence type="ECO:0000313" key="3">
    <source>
        <dbReference type="Proteomes" id="UP000085678"/>
    </source>
</evidence>
<name>A0A1S3JLZ1_LINAN</name>
<dbReference type="Gene3D" id="1.20.1070.10">
    <property type="entry name" value="Rhodopsin 7-helix transmembrane proteins"/>
    <property type="match status" value="1"/>
</dbReference>
<feature type="region of interest" description="Disordered" evidence="1">
    <location>
        <begin position="429"/>
        <end position="453"/>
    </location>
</feature>
<feature type="transmembrane region" description="Helical" evidence="2">
    <location>
        <begin position="75"/>
        <end position="95"/>
    </location>
</feature>
<dbReference type="SUPFAM" id="SSF81321">
    <property type="entry name" value="Family A G protein-coupled receptor-like"/>
    <property type="match status" value="1"/>
</dbReference>
<keyword evidence="2" id="KW-0472">Membrane</keyword>
<reference evidence="4" key="1">
    <citation type="submission" date="2025-08" db="UniProtKB">
        <authorList>
            <consortium name="RefSeq"/>
        </authorList>
    </citation>
    <scope>IDENTIFICATION</scope>
    <source>
        <tissue evidence="4">Gonads</tissue>
    </source>
</reference>
<dbReference type="CDD" id="cd00637">
    <property type="entry name" value="7tm_classA_rhodopsin-like"/>
    <property type="match status" value="1"/>
</dbReference>
<feature type="transmembrane region" description="Helical" evidence="2">
    <location>
        <begin position="116"/>
        <end position="137"/>
    </location>
</feature>
<feature type="transmembrane region" description="Helical" evidence="2">
    <location>
        <begin position="255"/>
        <end position="285"/>
    </location>
</feature>
<feature type="compositionally biased region" description="Basic and acidic residues" evidence="1">
    <location>
        <begin position="702"/>
        <end position="714"/>
    </location>
</feature>
<dbReference type="InParanoid" id="A0A1S3JLZ1"/>
<dbReference type="RefSeq" id="XP_013411430.1">
    <property type="nucleotide sequence ID" value="XM_013555976.1"/>
</dbReference>
<accession>A0A1S3JLZ1</accession>
<feature type="compositionally biased region" description="Polar residues" evidence="1">
    <location>
        <begin position="566"/>
        <end position="585"/>
    </location>
</feature>
<feature type="compositionally biased region" description="Polar residues" evidence="1">
    <location>
        <begin position="362"/>
        <end position="381"/>
    </location>
</feature>
<keyword evidence="3" id="KW-1185">Reference proteome</keyword>
<feature type="compositionally biased region" description="Low complexity" evidence="1">
    <location>
        <begin position="658"/>
        <end position="670"/>
    </location>
</feature>
<feature type="transmembrane region" description="Helical" evidence="2">
    <location>
        <begin position="161"/>
        <end position="187"/>
    </location>
</feature>
<evidence type="ECO:0000256" key="1">
    <source>
        <dbReference type="SAM" id="MobiDB-lite"/>
    </source>
</evidence>
<feature type="region of interest" description="Disordered" evidence="1">
    <location>
        <begin position="356"/>
        <end position="385"/>
    </location>
</feature>
<protein>
    <submittedName>
        <fullName evidence="4">Uncharacterized protein LOC106174418</fullName>
    </submittedName>
</protein>
<evidence type="ECO:0000313" key="4">
    <source>
        <dbReference type="RefSeq" id="XP_013411430.1"/>
    </source>
</evidence>
<dbReference type="OrthoDB" id="6158417at2759"/>
<feature type="compositionally biased region" description="Basic and acidic residues" evidence="1">
    <location>
        <begin position="602"/>
        <end position="611"/>
    </location>
</feature>
<keyword evidence="2" id="KW-1133">Transmembrane helix</keyword>
<keyword evidence="2" id="KW-0812">Transmembrane</keyword>